<comment type="caution">
    <text evidence="2">The sequence shown here is derived from an EMBL/GenBank/DDBJ whole genome shotgun (WGS) entry which is preliminary data.</text>
</comment>
<evidence type="ECO:0000313" key="3">
    <source>
        <dbReference type="Proteomes" id="UP001589738"/>
    </source>
</evidence>
<dbReference type="EMBL" id="JBHLUU010000126">
    <property type="protein sequence ID" value="MFC0477908.1"/>
    <property type="molecule type" value="Genomic_DNA"/>
</dbReference>
<sequence length="160" mass="18684">MLGEFHLIINHNIKEMEQLKQELSFYKRFVSLLPFSFTYSDPELRMKLTKDENVNLIKNSTANNRELKITSTPRVPFEEIEIFLNEILDVVPHHIVFINSEGIVTLCNAQAAIDLHVDRENVVGKHLRELLQIPDEQIKMLETLRTGMPIINQEILDKNY</sequence>
<dbReference type="Pfam" id="PF00989">
    <property type="entry name" value="PAS"/>
    <property type="match status" value="1"/>
</dbReference>
<accession>A0ABV6KX31</accession>
<name>A0ABV6KX31_9BACI</name>
<organism evidence="2 3">
    <name type="scientific">Robertmurraya beringensis</name>
    <dbReference type="NCBI Taxonomy" id="641660"/>
    <lineage>
        <taxon>Bacteria</taxon>
        <taxon>Bacillati</taxon>
        <taxon>Bacillota</taxon>
        <taxon>Bacilli</taxon>
        <taxon>Bacillales</taxon>
        <taxon>Bacillaceae</taxon>
        <taxon>Robertmurraya</taxon>
    </lineage>
</organism>
<protein>
    <submittedName>
        <fullName evidence="2">PAS domain-containing protein</fullName>
    </submittedName>
</protein>
<evidence type="ECO:0000259" key="1">
    <source>
        <dbReference type="Pfam" id="PF00989"/>
    </source>
</evidence>
<feature type="domain" description="PAS fold" evidence="1">
    <location>
        <begin position="85"/>
        <end position="149"/>
    </location>
</feature>
<dbReference type="InterPro" id="IPR013767">
    <property type="entry name" value="PAS_fold"/>
</dbReference>
<dbReference type="Proteomes" id="UP001589738">
    <property type="component" value="Unassembled WGS sequence"/>
</dbReference>
<dbReference type="InterPro" id="IPR000014">
    <property type="entry name" value="PAS"/>
</dbReference>
<proteinExistence type="predicted"/>
<keyword evidence="3" id="KW-1185">Reference proteome</keyword>
<reference evidence="2 3" key="1">
    <citation type="submission" date="2024-09" db="EMBL/GenBank/DDBJ databases">
        <authorList>
            <person name="Sun Q."/>
            <person name="Mori K."/>
        </authorList>
    </citation>
    <scope>NUCLEOTIDE SEQUENCE [LARGE SCALE GENOMIC DNA]</scope>
    <source>
        <strain evidence="2 3">CGMCC 1.9126</strain>
    </source>
</reference>
<dbReference type="InterPro" id="IPR035965">
    <property type="entry name" value="PAS-like_dom_sf"/>
</dbReference>
<dbReference type="SUPFAM" id="SSF55785">
    <property type="entry name" value="PYP-like sensor domain (PAS domain)"/>
    <property type="match status" value="1"/>
</dbReference>
<dbReference type="CDD" id="cd00130">
    <property type="entry name" value="PAS"/>
    <property type="match status" value="1"/>
</dbReference>
<dbReference type="Gene3D" id="3.30.450.20">
    <property type="entry name" value="PAS domain"/>
    <property type="match status" value="1"/>
</dbReference>
<gene>
    <name evidence="2" type="ORF">ACFFHF_22220</name>
</gene>
<dbReference type="RefSeq" id="WP_377059092.1">
    <property type="nucleotide sequence ID" value="NZ_JBHLUU010000126.1"/>
</dbReference>
<evidence type="ECO:0000313" key="2">
    <source>
        <dbReference type="EMBL" id="MFC0477908.1"/>
    </source>
</evidence>